<dbReference type="Pfam" id="PF11004">
    <property type="entry name" value="Kdo_hydroxy"/>
    <property type="match status" value="1"/>
</dbReference>
<protein>
    <recommendedName>
        <fullName evidence="3">3-deoxy-D-manno-oct-2-ulosonic acid (Kdo) hydroxylase</fullName>
    </recommendedName>
</protein>
<dbReference type="EMBL" id="JAASRM010000001">
    <property type="protein sequence ID" value="NIK87819.1"/>
    <property type="molecule type" value="Genomic_DNA"/>
</dbReference>
<dbReference type="Proteomes" id="UP000570514">
    <property type="component" value="Unassembled WGS sequence"/>
</dbReference>
<dbReference type="RefSeq" id="WP_167081743.1">
    <property type="nucleotide sequence ID" value="NZ_BAAADC010000001.1"/>
</dbReference>
<gene>
    <name evidence="1" type="ORF">FHS83_001137</name>
</gene>
<organism evidence="1 2">
    <name type="scientific">Rhizomicrobium palustre</name>
    <dbReference type="NCBI Taxonomy" id="189966"/>
    <lineage>
        <taxon>Bacteria</taxon>
        <taxon>Pseudomonadati</taxon>
        <taxon>Pseudomonadota</taxon>
        <taxon>Alphaproteobacteria</taxon>
        <taxon>Micropepsales</taxon>
        <taxon>Micropepsaceae</taxon>
        <taxon>Rhizomicrobium</taxon>
    </lineage>
</organism>
<dbReference type="InterPro" id="IPR021266">
    <property type="entry name" value="Kdo_hydroxlase"/>
</dbReference>
<reference evidence="1 2" key="1">
    <citation type="submission" date="2020-03" db="EMBL/GenBank/DDBJ databases">
        <title>Genomic Encyclopedia of Type Strains, Phase IV (KMG-IV): sequencing the most valuable type-strain genomes for metagenomic binning, comparative biology and taxonomic classification.</title>
        <authorList>
            <person name="Goeker M."/>
        </authorList>
    </citation>
    <scope>NUCLEOTIDE SEQUENCE [LARGE SCALE GENOMIC DNA]</scope>
    <source>
        <strain evidence="1 2">DSM 19867</strain>
    </source>
</reference>
<proteinExistence type="predicted"/>
<evidence type="ECO:0000313" key="1">
    <source>
        <dbReference type="EMBL" id="NIK87819.1"/>
    </source>
</evidence>
<keyword evidence="2" id="KW-1185">Reference proteome</keyword>
<accession>A0A846MX51</accession>
<evidence type="ECO:0000313" key="2">
    <source>
        <dbReference type="Proteomes" id="UP000570514"/>
    </source>
</evidence>
<sequence length="278" mass="30615">MNRLSILDAPRGNGAALEAGKVVMLPRGGFTLLPTEEALRDPALLGGAKNISLSPDGKVKHTAASGDARDRLAALMARYADFATALVETIAPAYRGKLVRGRTSFRPAEIEGRKSTALADDTRLHVDAFPTMPMRGRRILRVFANVNPSAARVWNLGEDFAAVAERFISQITVKPDAWHALLAGLRITKARRSAYDDVMLGLHDRAKLDEAYQATCDKERVEFQPGSVWLCYTDQVMHAALKGQHALEQTFYLNPEDMEDPSTTPLAMLEKMMGRRLI</sequence>
<dbReference type="AlphaFoldDB" id="A0A846MX51"/>
<evidence type="ECO:0008006" key="3">
    <source>
        <dbReference type="Google" id="ProtNLM"/>
    </source>
</evidence>
<comment type="caution">
    <text evidence="1">The sequence shown here is derived from an EMBL/GenBank/DDBJ whole genome shotgun (WGS) entry which is preliminary data.</text>
</comment>
<name>A0A846MX51_9PROT</name>